<feature type="binding site" evidence="4">
    <location>
        <position position="51"/>
    </location>
    <ligand>
        <name>(6R)-10-formyltetrahydrofolate</name>
        <dbReference type="ChEBI" id="CHEBI:195366"/>
    </ligand>
</feature>
<dbReference type="HAMAP" id="MF_01930">
    <property type="entry name" value="PurN"/>
    <property type="match status" value="1"/>
</dbReference>
<dbReference type="PANTHER" id="PTHR43369">
    <property type="entry name" value="PHOSPHORIBOSYLGLYCINAMIDE FORMYLTRANSFERASE"/>
    <property type="match status" value="1"/>
</dbReference>
<evidence type="ECO:0000259" key="5">
    <source>
        <dbReference type="Pfam" id="PF00551"/>
    </source>
</evidence>
<accession>A0ABV7GX27</accession>
<comment type="pathway">
    <text evidence="1 4">Purine metabolism; IMP biosynthesis via de novo pathway; N(2)-formyl-N(1)-(5-phospho-D-ribosyl)glycinamide from N(1)-(5-phospho-D-ribosyl)glycinamide (10-formyl THF route): step 1/1.</text>
</comment>
<comment type="catalytic activity">
    <reaction evidence="4">
        <text>N(1)-(5-phospho-beta-D-ribosyl)glycinamide + (6R)-10-formyltetrahydrofolate = N(2)-formyl-N(1)-(5-phospho-beta-D-ribosyl)glycinamide + (6S)-5,6,7,8-tetrahydrofolate + H(+)</text>
        <dbReference type="Rhea" id="RHEA:15053"/>
        <dbReference type="ChEBI" id="CHEBI:15378"/>
        <dbReference type="ChEBI" id="CHEBI:57453"/>
        <dbReference type="ChEBI" id="CHEBI:143788"/>
        <dbReference type="ChEBI" id="CHEBI:147286"/>
        <dbReference type="ChEBI" id="CHEBI:195366"/>
        <dbReference type="EC" id="2.1.2.2"/>
    </reaction>
</comment>
<feature type="active site" description="Proton donor" evidence="4">
    <location>
        <position position="95"/>
    </location>
</feature>
<organism evidence="6 7">
    <name type="scientific">Piscinibacterium candidicorallinum</name>
    <dbReference type="NCBI Taxonomy" id="1793872"/>
    <lineage>
        <taxon>Bacteria</taxon>
        <taxon>Pseudomonadati</taxon>
        <taxon>Pseudomonadota</taxon>
        <taxon>Betaproteobacteria</taxon>
        <taxon>Burkholderiales</taxon>
        <taxon>Piscinibacterium</taxon>
    </lineage>
</organism>
<evidence type="ECO:0000256" key="2">
    <source>
        <dbReference type="ARBA" id="ARBA00022679"/>
    </source>
</evidence>
<dbReference type="NCBIfam" id="TIGR00639">
    <property type="entry name" value="PurN"/>
    <property type="match status" value="1"/>
</dbReference>
<dbReference type="InterPro" id="IPR036477">
    <property type="entry name" value="Formyl_transf_N_sf"/>
</dbReference>
<feature type="domain" description="Formyl transferase N-terminal" evidence="5">
    <location>
        <begin position="2"/>
        <end position="168"/>
    </location>
</feature>
<dbReference type="SUPFAM" id="SSF53328">
    <property type="entry name" value="Formyltransferase"/>
    <property type="match status" value="1"/>
</dbReference>
<dbReference type="InterPro" id="IPR002376">
    <property type="entry name" value="Formyl_transf_N"/>
</dbReference>
<evidence type="ECO:0000313" key="7">
    <source>
        <dbReference type="Proteomes" id="UP001595556"/>
    </source>
</evidence>
<keyword evidence="3 4" id="KW-0658">Purine biosynthesis</keyword>
<evidence type="ECO:0000313" key="6">
    <source>
        <dbReference type="EMBL" id="MFC3146100.1"/>
    </source>
</evidence>
<name>A0ABV7GX27_9BURK</name>
<feature type="site" description="Raises pKa of active site His" evidence="4">
    <location>
        <position position="131"/>
    </location>
</feature>
<feature type="binding site" evidence="4">
    <location>
        <position position="93"/>
    </location>
    <ligand>
        <name>(6R)-10-formyltetrahydrofolate</name>
        <dbReference type="ChEBI" id="CHEBI:195366"/>
    </ligand>
</feature>
<dbReference type="Pfam" id="PF00551">
    <property type="entry name" value="Formyl_trans_N"/>
    <property type="match status" value="1"/>
</dbReference>
<comment type="similarity">
    <text evidence="4">Belongs to the GART family.</text>
</comment>
<keyword evidence="7" id="KW-1185">Reference proteome</keyword>
<proteinExistence type="inferred from homology"/>
<dbReference type="EMBL" id="JBHRTI010000002">
    <property type="protein sequence ID" value="MFC3146100.1"/>
    <property type="molecule type" value="Genomic_DNA"/>
</dbReference>
<comment type="caution">
    <text evidence="4">Lacks conserved residue(s) required for the propagation of feature annotation.</text>
</comment>
<dbReference type="RefSeq" id="WP_377300472.1">
    <property type="nucleotide sequence ID" value="NZ_CP180191.1"/>
</dbReference>
<comment type="caution">
    <text evidence="6">The sequence shown here is derived from an EMBL/GenBank/DDBJ whole genome shotgun (WGS) entry which is preliminary data.</text>
</comment>
<dbReference type="Gene3D" id="3.40.50.170">
    <property type="entry name" value="Formyl transferase, N-terminal domain"/>
    <property type="match status" value="1"/>
</dbReference>
<comment type="function">
    <text evidence="4">Catalyzes the transfer of a formyl group from 10-formyltetrahydrofolate to 5-phospho-ribosyl-glycinamide (GAR), producing 5-phospho-ribosyl-N-formylglycinamide (FGAR) and tetrahydrofolate.</text>
</comment>
<dbReference type="CDD" id="cd08645">
    <property type="entry name" value="FMT_core_GART"/>
    <property type="match status" value="1"/>
</dbReference>
<dbReference type="EC" id="2.1.2.2" evidence="4"/>
<dbReference type="InterPro" id="IPR004607">
    <property type="entry name" value="GART"/>
</dbReference>
<keyword evidence="2 4" id="KW-0808">Transferase</keyword>
<evidence type="ECO:0000256" key="3">
    <source>
        <dbReference type="ARBA" id="ARBA00022755"/>
    </source>
</evidence>
<evidence type="ECO:0000256" key="1">
    <source>
        <dbReference type="ARBA" id="ARBA00005054"/>
    </source>
</evidence>
<dbReference type="PANTHER" id="PTHR43369:SF2">
    <property type="entry name" value="PHOSPHORIBOSYLGLYCINAMIDE FORMYLTRANSFERASE"/>
    <property type="match status" value="1"/>
</dbReference>
<gene>
    <name evidence="4 6" type="primary">purN</name>
    <name evidence="6" type="ORF">ACFOEN_00430</name>
</gene>
<reference evidence="7" key="1">
    <citation type="journal article" date="2019" name="Int. J. Syst. Evol. Microbiol.">
        <title>The Global Catalogue of Microorganisms (GCM) 10K type strain sequencing project: providing services to taxonomists for standard genome sequencing and annotation.</title>
        <authorList>
            <consortium name="The Broad Institute Genomics Platform"/>
            <consortium name="The Broad Institute Genome Sequencing Center for Infectious Disease"/>
            <person name="Wu L."/>
            <person name="Ma J."/>
        </authorList>
    </citation>
    <scope>NUCLEOTIDE SEQUENCE [LARGE SCALE GENOMIC DNA]</scope>
    <source>
        <strain evidence="7">KCTC 52168</strain>
    </source>
</reference>
<sequence>MEAILKAHQAEKWPCKVVAVISSRPNAAGLEVARAAGIPTQVIDHKQFAGREAFDAMLKKTLEALRADYVILAGFMRVLSEGFVNSFRGRLVNIHPSLLPSFPGLATHRQALAAGVRVHGCTVHFVTPAVDGGPIIAQAIVPVMADDTEDSLADRVLAQEHKLLPAVVRALVEDRIAIEGRQVVVSGMPTLVVGA</sequence>
<evidence type="ECO:0000256" key="4">
    <source>
        <dbReference type="HAMAP-Rule" id="MF_01930"/>
    </source>
</evidence>
<dbReference type="Proteomes" id="UP001595556">
    <property type="component" value="Unassembled WGS sequence"/>
</dbReference>
<dbReference type="GO" id="GO:0004644">
    <property type="term" value="F:phosphoribosylglycinamide formyltransferase activity"/>
    <property type="evidence" value="ECO:0007669"/>
    <property type="project" value="UniProtKB-EC"/>
</dbReference>
<protein>
    <recommendedName>
        <fullName evidence="4">Phosphoribosylglycinamide formyltransferase</fullName>
        <ecNumber evidence="4">2.1.2.2</ecNumber>
    </recommendedName>
    <alternativeName>
        <fullName evidence="4">5'-phosphoribosylglycinamide transformylase</fullName>
    </alternativeName>
    <alternativeName>
        <fullName evidence="4">GAR transformylase</fullName>
        <shortName evidence="4">GART</shortName>
    </alternativeName>
</protein>